<evidence type="ECO:0000256" key="4">
    <source>
        <dbReference type="ARBA" id="ARBA00022525"/>
    </source>
</evidence>
<dbReference type="GO" id="GO:0002088">
    <property type="term" value="P:lens development in camera-type eye"/>
    <property type="evidence" value="ECO:0007669"/>
    <property type="project" value="Ensembl"/>
</dbReference>
<dbReference type="KEGG" id="amex:103022867"/>
<reference evidence="11" key="4">
    <citation type="submission" date="2025-09" db="UniProtKB">
        <authorList>
            <consortium name="Ensembl"/>
        </authorList>
    </citation>
    <scope>IDENTIFICATION</scope>
</reference>
<evidence type="ECO:0000256" key="7">
    <source>
        <dbReference type="ARBA" id="ARBA00023157"/>
    </source>
</evidence>
<proteinExistence type="inferred from homology"/>
<dbReference type="InterPro" id="IPR006796">
    <property type="entry name" value="Dickkopf_N"/>
</dbReference>
<dbReference type="Gene3D" id="2.10.80.10">
    <property type="entry name" value="Lipase, subunit A"/>
    <property type="match status" value="1"/>
</dbReference>
<keyword evidence="4" id="KW-0964">Secreted</keyword>
<evidence type="ECO:0000259" key="10">
    <source>
        <dbReference type="Pfam" id="PF04706"/>
    </source>
</evidence>
<dbReference type="GO" id="GO:0039706">
    <property type="term" value="F:co-receptor binding"/>
    <property type="evidence" value="ECO:0007669"/>
    <property type="project" value="TreeGrafter"/>
</dbReference>
<dbReference type="PANTHER" id="PTHR12113:SF8">
    <property type="entry name" value="DICKKOPF-RELATED PROTEIN 3"/>
    <property type="match status" value="1"/>
</dbReference>
<protein>
    <submittedName>
        <fullName evidence="11">Dickkopf WNT signaling pathway inhibitor 3b</fullName>
    </submittedName>
</protein>
<evidence type="ECO:0000256" key="1">
    <source>
        <dbReference type="ARBA" id="ARBA00004613"/>
    </source>
</evidence>
<keyword evidence="6 9" id="KW-0732">Signal</keyword>
<keyword evidence="8" id="KW-0175">Coiled coil</keyword>
<dbReference type="Pfam" id="PF04706">
    <property type="entry name" value="Dickkopf_N"/>
    <property type="match status" value="1"/>
</dbReference>
<keyword evidence="3" id="KW-0217">Developmental protein</keyword>
<reference evidence="12" key="2">
    <citation type="journal article" date="2014" name="Nat. Commun.">
        <title>The cavefish genome reveals candidate genes for eye loss.</title>
        <authorList>
            <person name="McGaugh S.E."/>
            <person name="Gross J.B."/>
            <person name="Aken B."/>
            <person name="Blin M."/>
            <person name="Borowsky R."/>
            <person name="Chalopin D."/>
            <person name="Hinaux H."/>
            <person name="Jeffery W.R."/>
            <person name="Keene A."/>
            <person name="Ma L."/>
            <person name="Minx P."/>
            <person name="Murphy D."/>
            <person name="O'Quin K.E."/>
            <person name="Retaux S."/>
            <person name="Rohner N."/>
            <person name="Searle S.M."/>
            <person name="Stahl B.A."/>
            <person name="Tabin C."/>
            <person name="Volff J.N."/>
            <person name="Yoshizawa M."/>
            <person name="Warren W.C."/>
        </authorList>
    </citation>
    <scope>NUCLEOTIDE SEQUENCE [LARGE SCALE GENOMIC DNA]</scope>
    <source>
        <strain evidence="12">female</strain>
    </source>
</reference>
<dbReference type="GO" id="GO:0005615">
    <property type="term" value="C:extracellular space"/>
    <property type="evidence" value="ECO:0007669"/>
    <property type="project" value="TreeGrafter"/>
</dbReference>
<dbReference type="CTD" id="100038765"/>
<evidence type="ECO:0000256" key="3">
    <source>
        <dbReference type="ARBA" id="ARBA00022473"/>
    </source>
</evidence>
<dbReference type="OrthoDB" id="6359792at2759"/>
<evidence type="ECO:0000313" key="12">
    <source>
        <dbReference type="Proteomes" id="UP000018467"/>
    </source>
</evidence>
<keyword evidence="12" id="KW-1185">Reference proteome</keyword>
<feature type="domain" description="Dickkopf N-terminal cysteine-rich" evidence="10">
    <location>
        <begin position="124"/>
        <end position="174"/>
    </location>
</feature>
<dbReference type="FunCoup" id="A0A3B1IE65">
    <property type="interactions" value="571"/>
</dbReference>
<dbReference type="Ensembl" id="ENSAMXT00000049419.1">
    <property type="protein sequence ID" value="ENSAMXP00000028213.1"/>
    <property type="gene ID" value="ENSAMXG00000034093.1"/>
</dbReference>
<evidence type="ECO:0000256" key="2">
    <source>
        <dbReference type="ARBA" id="ARBA00010842"/>
    </source>
</evidence>
<feature type="coiled-coil region" evidence="8">
    <location>
        <begin position="44"/>
        <end position="75"/>
    </location>
</feature>
<dbReference type="GeneID" id="103022867"/>
<evidence type="ECO:0000256" key="6">
    <source>
        <dbReference type="ARBA" id="ARBA00022729"/>
    </source>
</evidence>
<sequence>MERLGTDALLLSCLSLCLLWGAVQRGQAGPLEPGVSVARGQISLNDMLKEVEQLMEDTQHKLEEAVHQMQNETSRDLYGYSLPSIFQNQNLNTTKTLETDGPTGDSPFSKSIFEDGRWNEVDHECLIDEDCEQDSYCLYNISSSNCVPCKFTNMECVKDEECCGEQLCVWGLCVQNKTRGQSGTICQAQSDCSPQHCCAFHKALLFPVCRPRPQQGQGCREQQNQLLELMLWDDEAPREHCPCTTGLECQPVGQESLCMKNKSSLKNGP</sequence>
<dbReference type="STRING" id="7994.ENSAMXP00000028213"/>
<dbReference type="GO" id="GO:0090090">
    <property type="term" value="P:negative regulation of canonical Wnt signaling pathway"/>
    <property type="evidence" value="ECO:0007669"/>
    <property type="project" value="TreeGrafter"/>
</dbReference>
<reference evidence="12" key="1">
    <citation type="submission" date="2013-03" db="EMBL/GenBank/DDBJ databases">
        <authorList>
            <person name="Jeffery W."/>
            <person name="Warren W."/>
            <person name="Wilson R.K."/>
        </authorList>
    </citation>
    <scope>NUCLEOTIDE SEQUENCE</scope>
    <source>
        <strain evidence="12">female</strain>
    </source>
</reference>
<dbReference type="GO" id="GO:0048019">
    <property type="term" value="F:receptor antagonist activity"/>
    <property type="evidence" value="ECO:0007669"/>
    <property type="project" value="TreeGrafter"/>
</dbReference>
<organism evidence="11 12">
    <name type="scientific">Astyanax mexicanus</name>
    <name type="common">Blind cave fish</name>
    <name type="synonym">Astyanax fasciatus mexicanus</name>
    <dbReference type="NCBI Taxonomy" id="7994"/>
    <lineage>
        <taxon>Eukaryota</taxon>
        <taxon>Metazoa</taxon>
        <taxon>Chordata</taxon>
        <taxon>Craniata</taxon>
        <taxon>Vertebrata</taxon>
        <taxon>Euteleostomi</taxon>
        <taxon>Actinopterygii</taxon>
        <taxon>Neopterygii</taxon>
        <taxon>Teleostei</taxon>
        <taxon>Ostariophysi</taxon>
        <taxon>Characiformes</taxon>
        <taxon>Characoidei</taxon>
        <taxon>Acestrorhamphidae</taxon>
        <taxon>Acestrorhamphinae</taxon>
        <taxon>Astyanax</taxon>
    </lineage>
</organism>
<accession>A0A3B1IE65</accession>
<name>A0A3B1IE65_ASTMX</name>
<dbReference type="Bgee" id="ENSAMXG00000034093">
    <property type="expression patterns" value="Expressed in heart and 14 other cell types or tissues"/>
</dbReference>
<comment type="subcellular location">
    <subcellularLocation>
        <location evidence="1">Secreted</location>
    </subcellularLocation>
</comment>
<feature type="chain" id="PRO_5017481702" evidence="9">
    <location>
        <begin position="29"/>
        <end position="269"/>
    </location>
</feature>
<dbReference type="GeneTree" id="ENSGT00390000000221"/>
<evidence type="ECO:0000256" key="9">
    <source>
        <dbReference type="SAM" id="SignalP"/>
    </source>
</evidence>
<dbReference type="CDD" id="cd23274">
    <property type="entry name" value="Dkk3_Cys2"/>
    <property type="match status" value="1"/>
</dbReference>
<keyword evidence="7" id="KW-1015">Disulfide bond</keyword>
<dbReference type="AlphaFoldDB" id="A0A3B1IE65"/>
<dbReference type="InterPro" id="IPR039863">
    <property type="entry name" value="DKK1-4"/>
</dbReference>
<reference evidence="11" key="3">
    <citation type="submission" date="2025-08" db="UniProtKB">
        <authorList>
            <consortium name="Ensembl"/>
        </authorList>
    </citation>
    <scope>IDENTIFICATION</scope>
</reference>
<dbReference type="Proteomes" id="UP000018467">
    <property type="component" value="Unassembled WGS sequence"/>
</dbReference>
<evidence type="ECO:0000313" key="11">
    <source>
        <dbReference type="Ensembl" id="ENSAMXP00000028213.1"/>
    </source>
</evidence>
<comment type="similarity">
    <text evidence="2">Belongs to the dickkopf family.</text>
</comment>
<dbReference type="GO" id="GO:0016055">
    <property type="term" value="P:Wnt signaling pathway"/>
    <property type="evidence" value="ECO:0007669"/>
    <property type="project" value="UniProtKB-KW"/>
</dbReference>
<dbReference type="InterPro" id="IPR047300">
    <property type="entry name" value="Dkk3_Cys2"/>
</dbReference>
<dbReference type="InParanoid" id="A0A3B1IE65"/>
<evidence type="ECO:0000256" key="8">
    <source>
        <dbReference type="SAM" id="Coils"/>
    </source>
</evidence>
<keyword evidence="5" id="KW-0879">Wnt signaling pathway</keyword>
<evidence type="ECO:0000256" key="5">
    <source>
        <dbReference type="ARBA" id="ARBA00022687"/>
    </source>
</evidence>
<dbReference type="PANTHER" id="PTHR12113">
    <property type="entry name" value="DICKKOPF3-LIKE 3"/>
    <property type="match status" value="1"/>
</dbReference>
<feature type="signal peptide" evidence="9">
    <location>
        <begin position="1"/>
        <end position="28"/>
    </location>
</feature>